<evidence type="ECO:0000313" key="1">
    <source>
        <dbReference type="EMBL" id="KAG5444328.1"/>
    </source>
</evidence>
<gene>
    <name evidence="1" type="ORF">CSKR_110722</name>
</gene>
<name>A0A3R7EU71_CLOSI</name>
<dbReference type="Proteomes" id="UP000286415">
    <property type="component" value="Unassembled WGS sequence"/>
</dbReference>
<dbReference type="EMBL" id="NIRI02000056">
    <property type="protein sequence ID" value="KAG5444328.1"/>
    <property type="molecule type" value="Genomic_DNA"/>
</dbReference>
<proteinExistence type="predicted"/>
<keyword evidence="2" id="KW-1185">Reference proteome</keyword>
<dbReference type="AlphaFoldDB" id="A0A3R7EU71"/>
<dbReference type="InParanoid" id="A0A3R7EU71"/>
<accession>A0A3R7EU71</accession>
<protein>
    <submittedName>
        <fullName evidence="1">Uncharacterized protein</fullName>
    </submittedName>
</protein>
<comment type="caution">
    <text evidence="1">The sequence shown here is derived from an EMBL/GenBank/DDBJ whole genome shotgun (WGS) entry which is preliminary data.</text>
</comment>
<organism evidence="1 2">
    <name type="scientific">Clonorchis sinensis</name>
    <name type="common">Chinese liver fluke</name>
    <dbReference type="NCBI Taxonomy" id="79923"/>
    <lineage>
        <taxon>Eukaryota</taxon>
        <taxon>Metazoa</taxon>
        <taxon>Spiralia</taxon>
        <taxon>Lophotrochozoa</taxon>
        <taxon>Platyhelminthes</taxon>
        <taxon>Trematoda</taxon>
        <taxon>Digenea</taxon>
        <taxon>Opisthorchiida</taxon>
        <taxon>Opisthorchiata</taxon>
        <taxon>Opisthorchiidae</taxon>
        <taxon>Clonorchis</taxon>
    </lineage>
</organism>
<evidence type="ECO:0000313" key="2">
    <source>
        <dbReference type="Proteomes" id="UP000286415"/>
    </source>
</evidence>
<sequence>MSVLQMQQATAKTNGKFRNPKKLDFRKNITAGRFGQISRVCLSRMEHCSTIRFYWRAPPDTIVLPATTQFPGPLEGADIDRTSA</sequence>
<reference evidence="1 2" key="2">
    <citation type="journal article" date="2021" name="Genomics">
        <title>High-quality reference genome for Clonorchis sinensis.</title>
        <authorList>
            <person name="Young N.D."/>
            <person name="Stroehlein A.J."/>
            <person name="Kinkar L."/>
            <person name="Wang T."/>
            <person name="Sohn W.M."/>
            <person name="Chang B.C.H."/>
            <person name="Kaur P."/>
            <person name="Weisz D."/>
            <person name="Dudchenko O."/>
            <person name="Aiden E.L."/>
            <person name="Korhonen P.K."/>
            <person name="Gasser R.B."/>
        </authorList>
    </citation>
    <scope>NUCLEOTIDE SEQUENCE [LARGE SCALE GENOMIC DNA]</scope>
    <source>
        <strain evidence="1">Cs-k2</strain>
    </source>
</reference>
<dbReference type="OrthoDB" id="10565589at2759"/>
<reference evidence="1 2" key="1">
    <citation type="journal article" date="2018" name="Biotechnol. Adv.">
        <title>Improved genomic resources and new bioinformatic workflow for the carcinogenic parasite Clonorchis sinensis: Biotechnological implications.</title>
        <authorList>
            <person name="Wang D."/>
            <person name="Korhonen P.K."/>
            <person name="Gasser R.B."/>
            <person name="Young N.D."/>
        </authorList>
    </citation>
    <scope>NUCLEOTIDE SEQUENCE [LARGE SCALE GENOMIC DNA]</scope>
    <source>
        <strain evidence="1">Cs-k2</strain>
    </source>
</reference>